<evidence type="ECO:0000259" key="4">
    <source>
        <dbReference type="PROSITE" id="PS50893"/>
    </source>
</evidence>
<reference evidence="6" key="1">
    <citation type="journal article" date="2019" name="Int. J. Syst. Evol. Microbiol.">
        <title>The Global Catalogue of Microorganisms (GCM) 10K type strain sequencing project: providing services to taxonomists for standard genome sequencing and annotation.</title>
        <authorList>
            <consortium name="The Broad Institute Genomics Platform"/>
            <consortium name="The Broad Institute Genome Sequencing Center for Infectious Disease"/>
            <person name="Wu L."/>
            <person name="Ma J."/>
        </authorList>
    </citation>
    <scope>NUCLEOTIDE SEQUENCE [LARGE SCALE GENOMIC DNA]</scope>
    <source>
        <strain evidence="6">JCM 10671</strain>
    </source>
</reference>
<proteinExistence type="predicted"/>
<dbReference type="InterPro" id="IPR003593">
    <property type="entry name" value="AAA+_ATPase"/>
</dbReference>
<dbReference type="Pfam" id="PF00005">
    <property type="entry name" value="ABC_tran"/>
    <property type="match status" value="1"/>
</dbReference>
<keyword evidence="3" id="KW-0067">ATP-binding</keyword>
<dbReference type="PANTHER" id="PTHR45772">
    <property type="entry name" value="CONSERVED COMPONENT OF ABC TRANSPORTER FOR NATURAL AMINO ACIDS-RELATED"/>
    <property type="match status" value="1"/>
</dbReference>
<dbReference type="SUPFAM" id="SSF52540">
    <property type="entry name" value="P-loop containing nucleoside triphosphate hydrolases"/>
    <property type="match status" value="1"/>
</dbReference>
<dbReference type="InterPro" id="IPR032823">
    <property type="entry name" value="BCA_ABC_TP_C"/>
</dbReference>
<dbReference type="CDD" id="cd03219">
    <property type="entry name" value="ABC_Mj1267_LivG_branched"/>
    <property type="match status" value="1"/>
</dbReference>
<dbReference type="Pfam" id="PF12399">
    <property type="entry name" value="BCA_ABC_TP_C"/>
    <property type="match status" value="1"/>
</dbReference>
<accession>A0ABP3RIA2</accession>
<evidence type="ECO:0000256" key="2">
    <source>
        <dbReference type="ARBA" id="ARBA00022741"/>
    </source>
</evidence>
<evidence type="ECO:0000256" key="1">
    <source>
        <dbReference type="ARBA" id="ARBA00022448"/>
    </source>
</evidence>
<dbReference type="Gene3D" id="3.40.50.300">
    <property type="entry name" value="P-loop containing nucleotide triphosphate hydrolases"/>
    <property type="match status" value="1"/>
</dbReference>
<dbReference type="InterPro" id="IPR051120">
    <property type="entry name" value="ABC_AA/LPS_Transport"/>
</dbReference>
<dbReference type="EMBL" id="BAAAHE010000007">
    <property type="protein sequence ID" value="GAA0608034.1"/>
    <property type="molecule type" value="Genomic_DNA"/>
</dbReference>
<organism evidence="5 6">
    <name type="scientific">Sporichthya brevicatena</name>
    <dbReference type="NCBI Taxonomy" id="171442"/>
    <lineage>
        <taxon>Bacteria</taxon>
        <taxon>Bacillati</taxon>
        <taxon>Actinomycetota</taxon>
        <taxon>Actinomycetes</taxon>
        <taxon>Sporichthyales</taxon>
        <taxon>Sporichthyaceae</taxon>
        <taxon>Sporichthya</taxon>
    </lineage>
</organism>
<dbReference type="Proteomes" id="UP001500957">
    <property type="component" value="Unassembled WGS sequence"/>
</dbReference>
<keyword evidence="2" id="KW-0547">Nucleotide-binding</keyword>
<evidence type="ECO:0000256" key="3">
    <source>
        <dbReference type="ARBA" id="ARBA00022840"/>
    </source>
</evidence>
<evidence type="ECO:0000313" key="6">
    <source>
        <dbReference type="Proteomes" id="UP001500957"/>
    </source>
</evidence>
<protein>
    <recommendedName>
        <fullName evidence="4">ABC transporter domain-containing protein</fullName>
    </recommendedName>
</protein>
<dbReference type="InterPro" id="IPR003439">
    <property type="entry name" value="ABC_transporter-like_ATP-bd"/>
</dbReference>
<feature type="domain" description="ABC transporter" evidence="4">
    <location>
        <begin position="14"/>
        <end position="260"/>
    </location>
</feature>
<comment type="caution">
    <text evidence="5">The sequence shown here is derived from an EMBL/GenBank/DDBJ whole genome shotgun (WGS) entry which is preliminary data.</text>
</comment>
<dbReference type="RefSeq" id="WP_344601744.1">
    <property type="nucleotide sequence ID" value="NZ_BAAAHE010000007.1"/>
</dbReference>
<dbReference type="SMART" id="SM00382">
    <property type="entry name" value="AAA"/>
    <property type="match status" value="1"/>
</dbReference>
<dbReference type="PROSITE" id="PS50893">
    <property type="entry name" value="ABC_TRANSPORTER_2"/>
    <property type="match status" value="1"/>
</dbReference>
<gene>
    <name evidence="5" type="ORF">GCM10009547_07480</name>
</gene>
<dbReference type="InterPro" id="IPR027417">
    <property type="entry name" value="P-loop_NTPase"/>
</dbReference>
<keyword evidence="1" id="KW-0813">Transport</keyword>
<evidence type="ECO:0000313" key="5">
    <source>
        <dbReference type="EMBL" id="GAA0608034.1"/>
    </source>
</evidence>
<keyword evidence="6" id="KW-1185">Reference proteome</keyword>
<name>A0ABP3RIA2_9ACTN</name>
<sequence length="263" mass="27972">MDYQGGNPAGAGGLVVDKLVVKYGGHTAVNQISLTAPPRGLIGLIGPNGAGKTTTFNACTGLLRPTGGRVSFFGDEITDEAPHQRAQRGIGRTFQRMELFDSLSVRENVALGREGGMAGSRPLRHLRSSRSDAAKVREAAESALAQCGIEALADRRPADLSTGQRRLVELARCIAGGFRIMLLDEPSSGLDKAETVVFGQILRSLIADRGVGILLVEHDMALVMSVCDYLYVMDFGQPIFDGTPAEVRESEIVRAAYLGSEAA</sequence>